<protein>
    <submittedName>
        <fullName evidence="4">TetR/AcrR family transcriptional regulator</fullName>
    </submittedName>
</protein>
<proteinExistence type="predicted"/>
<dbReference type="Gene3D" id="1.10.357.10">
    <property type="entry name" value="Tetracycline Repressor, domain 2"/>
    <property type="match status" value="1"/>
</dbReference>
<dbReference type="InterPro" id="IPR023772">
    <property type="entry name" value="DNA-bd_HTH_TetR-type_CS"/>
</dbReference>
<dbReference type="SUPFAM" id="SSF48498">
    <property type="entry name" value="Tetracyclin repressor-like, C-terminal domain"/>
    <property type="match status" value="1"/>
</dbReference>
<evidence type="ECO:0000259" key="3">
    <source>
        <dbReference type="PROSITE" id="PS50977"/>
    </source>
</evidence>
<reference evidence="4 5" key="1">
    <citation type="journal article" date="2019" name="Environ. Microbiol.">
        <title>Species interactions and distinct microbial communities in high Arctic permafrost affected cryosols are associated with the CH4 and CO2 gas fluxes.</title>
        <authorList>
            <person name="Altshuler I."/>
            <person name="Hamel J."/>
            <person name="Turney S."/>
            <person name="Magnuson E."/>
            <person name="Levesque R."/>
            <person name="Greer C."/>
            <person name="Whyte L.G."/>
        </authorList>
    </citation>
    <scope>NUCLEOTIDE SEQUENCE [LARGE SCALE GENOMIC DNA]</scope>
    <source>
        <strain evidence="4 5">42</strain>
    </source>
</reference>
<dbReference type="Proteomes" id="UP000319700">
    <property type="component" value="Unassembled WGS sequence"/>
</dbReference>
<evidence type="ECO:0000313" key="5">
    <source>
        <dbReference type="Proteomes" id="UP000319700"/>
    </source>
</evidence>
<evidence type="ECO:0000256" key="2">
    <source>
        <dbReference type="PROSITE-ProRule" id="PRU00335"/>
    </source>
</evidence>
<organism evidence="4 5">
    <name type="scientific">Flavobacterium pectinovorum</name>
    <dbReference type="NCBI Taxonomy" id="29533"/>
    <lineage>
        <taxon>Bacteria</taxon>
        <taxon>Pseudomonadati</taxon>
        <taxon>Bacteroidota</taxon>
        <taxon>Flavobacteriia</taxon>
        <taxon>Flavobacteriales</taxon>
        <taxon>Flavobacteriaceae</taxon>
        <taxon>Flavobacterium</taxon>
    </lineage>
</organism>
<dbReference type="InterPro" id="IPR009057">
    <property type="entry name" value="Homeodomain-like_sf"/>
</dbReference>
<name>A0A502EK07_9FLAO</name>
<feature type="domain" description="HTH tetR-type" evidence="3">
    <location>
        <begin position="4"/>
        <end position="64"/>
    </location>
</feature>
<evidence type="ECO:0000313" key="4">
    <source>
        <dbReference type="EMBL" id="TPG37797.1"/>
    </source>
</evidence>
<dbReference type="GO" id="GO:0003677">
    <property type="term" value="F:DNA binding"/>
    <property type="evidence" value="ECO:0007669"/>
    <property type="project" value="UniProtKB-UniRule"/>
</dbReference>
<dbReference type="PROSITE" id="PS01081">
    <property type="entry name" value="HTH_TETR_1"/>
    <property type="match status" value="1"/>
</dbReference>
<keyword evidence="1 2" id="KW-0238">DNA-binding</keyword>
<dbReference type="InterPro" id="IPR036271">
    <property type="entry name" value="Tet_transcr_reg_TetR-rel_C_sf"/>
</dbReference>
<dbReference type="AlphaFoldDB" id="A0A502EK07"/>
<dbReference type="OrthoDB" id="9789566at2"/>
<comment type="caution">
    <text evidence="4">The sequence shown here is derived from an EMBL/GenBank/DDBJ whole genome shotgun (WGS) entry which is preliminary data.</text>
</comment>
<dbReference type="InterPro" id="IPR050109">
    <property type="entry name" value="HTH-type_TetR-like_transc_reg"/>
</dbReference>
<gene>
    <name evidence="4" type="ORF">EAH81_17855</name>
</gene>
<dbReference type="EMBL" id="RCZH01000012">
    <property type="protein sequence ID" value="TPG37797.1"/>
    <property type="molecule type" value="Genomic_DNA"/>
</dbReference>
<feature type="DNA-binding region" description="H-T-H motif" evidence="2">
    <location>
        <begin position="27"/>
        <end position="46"/>
    </location>
</feature>
<dbReference type="Pfam" id="PF00440">
    <property type="entry name" value="TetR_N"/>
    <property type="match status" value="1"/>
</dbReference>
<dbReference type="PANTHER" id="PTHR30328">
    <property type="entry name" value="TRANSCRIPTIONAL REPRESSOR"/>
    <property type="match status" value="1"/>
</dbReference>
<sequence length="198" mass="23061">MKANNKKIAILDIAEDLFCSYGSKNTTVRLISKKAKISPAMLNYYFGSKGNLSLLIFERKIKQLKGRQKELDLKNKTAIEQTLVYTNFYIDLIVEHLPFYRLMMKEKLLNENEIIVNLIDSYFKSNMETLRNVLNKGRNEKEIKQLNNDSFVMIVSGLLANIIFKTDNVQDVLYHKNVKQIKKQLHEVLVVLFVITLK</sequence>
<dbReference type="InterPro" id="IPR001647">
    <property type="entry name" value="HTH_TetR"/>
</dbReference>
<dbReference type="PROSITE" id="PS50977">
    <property type="entry name" value="HTH_TETR_2"/>
    <property type="match status" value="1"/>
</dbReference>
<accession>A0A502EK07</accession>
<keyword evidence="5" id="KW-1185">Reference proteome</keyword>
<dbReference type="RefSeq" id="WP_140509516.1">
    <property type="nucleotide sequence ID" value="NZ_RCZH01000012.1"/>
</dbReference>
<dbReference type="PANTHER" id="PTHR30328:SF54">
    <property type="entry name" value="HTH-TYPE TRANSCRIPTIONAL REPRESSOR SCO4008"/>
    <property type="match status" value="1"/>
</dbReference>
<dbReference type="SUPFAM" id="SSF46689">
    <property type="entry name" value="Homeodomain-like"/>
    <property type="match status" value="1"/>
</dbReference>
<evidence type="ECO:0000256" key="1">
    <source>
        <dbReference type="ARBA" id="ARBA00023125"/>
    </source>
</evidence>